<proteinExistence type="predicted"/>
<evidence type="ECO:0000313" key="1">
    <source>
        <dbReference type="EMBL" id="SDK23901.1"/>
    </source>
</evidence>
<dbReference type="RefSeq" id="WP_091470166.1">
    <property type="nucleotide sequence ID" value="NZ_FNFX01000001.1"/>
</dbReference>
<evidence type="ECO:0000313" key="2">
    <source>
        <dbReference type="Proteomes" id="UP000198629"/>
    </source>
</evidence>
<accession>A0A1G9A9H3</accession>
<organism evidence="1 2">
    <name type="scientific">Methylophilus rhizosphaerae</name>
    <dbReference type="NCBI Taxonomy" id="492660"/>
    <lineage>
        <taxon>Bacteria</taxon>
        <taxon>Pseudomonadati</taxon>
        <taxon>Pseudomonadota</taxon>
        <taxon>Betaproteobacteria</taxon>
        <taxon>Nitrosomonadales</taxon>
        <taxon>Methylophilaceae</taxon>
        <taxon>Methylophilus</taxon>
    </lineage>
</organism>
<dbReference type="EMBL" id="FNFX01000001">
    <property type="protein sequence ID" value="SDK23901.1"/>
    <property type="molecule type" value="Genomic_DNA"/>
</dbReference>
<reference evidence="2" key="1">
    <citation type="submission" date="2016-10" db="EMBL/GenBank/DDBJ databases">
        <authorList>
            <person name="Varghese N."/>
            <person name="Submissions S."/>
        </authorList>
    </citation>
    <scope>NUCLEOTIDE SEQUENCE [LARGE SCALE GENOMIC DNA]</scope>
    <source>
        <strain evidence="2">CBMB127</strain>
    </source>
</reference>
<sequence>MKTMYDRGKKSRYLVIVFPKDKFEIFLELCADNTKYSDLMKKHEITSHVARSIAGKTIYWLRRLAEDTRDEEMEAITLRRKTYESNLSVRQYLEKYGQFFINKVEYYQKSGRILISKDIQGTKSIWRY</sequence>
<dbReference type="AlphaFoldDB" id="A0A1G9A9H3"/>
<name>A0A1G9A9H3_9PROT</name>
<keyword evidence="2" id="KW-1185">Reference proteome</keyword>
<gene>
    <name evidence="1" type="ORF">SAMN05192566_0759</name>
</gene>
<dbReference type="Proteomes" id="UP000198629">
    <property type="component" value="Unassembled WGS sequence"/>
</dbReference>
<protein>
    <submittedName>
        <fullName evidence="1">Uncharacterized protein</fullName>
    </submittedName>
</protein>
<dbReference type="STRING" id="492660.SAMN05192566_0759"/>